<organism evidence="1 2">
    <name type="scientific">Solanum commersonii</name>
    <name type="common">Commerson's wild potato</name>
    <name type="synonym">Commerson's nightshade</name>
    <dbReference type="NCBI Taxonomy" id="4109"/>
    <lineage>
        <taxon>Eukaryota</taxon>
        <taxon>Viridiplantae</taxon>
        <taxon>Streptophyta</taxon>
        <taxon>Embryophyta</taxon>
        <taxon>Tracheophyta</taxon>
        <taxon>Spermatophyta</taxon>
        <taxon>Magnoliopsida</taxon>
        <taxon>eudicotyledons</taxon>
        <taxon>Gunneridae</taxon>
        <taxon>Pentapetalae</taxon>
        <taxon>asterids</taxon>
        <taxon>lamiids</taxon>
        <taxon>Solanales</taxon>
        <taxon>Solanaceae</taxon>
        <taxon>Solanoideae</taxon>
        <taxon>Solaneae</taxon>
        <taxon>Solanum</taxon>
    </lineage>
</organism>
<accession>A0A9J5YHM9</accession>
<dbReference type="AlphaFoldDB" id="A0A9J5YHM9"/>
<comment type="caution">
    <text evidence="1">The sequence shown here is derived from an EMBL/GenBank/DDBJ whole genome shotgun (WGS) entry which is preliminary data.</text>
</comment>
<dbReference type="Proteomes" id="UP000824120">
    <property type="component" value="Chromosome 6"/>
</dbReference>
<protein>
    <submittedName>
        <fullName evidence="1">Uncharacterized protein</fullName>
    </submittedName>
</protein>
<keyword evidence="2" id="KW-1185">Reference proteome</keyword>
<evidence type="ECO:0000313" key="1">
    <source>
        <dbReference type="EMBL" id="KAG5599160.1"/>
    </source>
</evidence>
<proteinExistence type="predicted"/>
<name>A0A9J5YHM9_SOLCO</name>
<dbReference type="OrthoDB" id="1247406at2759"/>
<reference evidence="1 2" key="1">
    <citation type="submission" date="2020-09" db="EMBL/GenBank/DDBJ databases">
        <title>De no assembly of potato wild relative species, Solanum commersonii.</title>
        <authorList>
            <person name="Cho K."/>
        </authorList>
    </citation>
    <scope>NUCLEOTIDE SEQUENCE [LARGE SCALE GENOMIC DNA]</scope>
    <source>
        <strain evidence="1">LZ3.2</strain>
        <tissue evidence="1">Leaf</tissue>
    </source>
</reference>
<evidence type="ECO:0000313" key="2">
    <source>
        <dbReference type="Proteomes" id="UP000824120"/>
    </source>
</evidence>
<sequence>MRVLNLGRFSLWSHCKLQVGLYNWVPLEASKRKGRMFQLSLTNKEDRPTDTPVIPKSLRILHTFHTYIPKSSKTICPCPSTNPPKPYVPIQAPIYQNRPPYAPRPRLNLEARKARTYTPIAEPYA</sequence>
<gene>
    <name evidence="1" type="ORF">H5410_030530</name>
</gene>
<dbReference type="EMBL" id="JACXVP010000006">
    <property type="protein sequence ID" value="KAG5599160.1"/>
    <property type="molecule type" value="Genomic_DNA"/>
</dbReference>